<proteinExistence type="predicted"/>
<reference evidence="2 3" key="1">
    <citation type="submission" date="2019-01" db="EMBL/GenBank/DDBJ databases">
        <title>Genome sequencing of the rare red list fungi Fomitopsis rosea.</title>
        <authorList>
            <person name="Buettner E."/>
            <person name="Kellner H."/>
        </authorList>
    </citation>
    <scope>NUCLEOTIDE SEQUENCE [LARGE SCALE GENOMIC DNA]</scope>
    <source>
        <strain evidence="2 3">DSM 105464</strain>
    </source>
</reference>
<evidence type="ECO:0000259" key="1">
    <source>
        <dbReference type="Pfam" id="PF12697"/>
    </source>
</evidence>
<name>A0A4Y9Y2E9_9APHY</name>
<dbReference type="SUPFAM" id="SSF53474">
    <property type="entry name" value="alpha/beta-Hydrolases"/>
    <property type="match status" value="1"/>
</dbReference>
<dbReference type="InterPro" id="IPR029058">
    <property type="entry name" value="AB_hydrolase_fold"/>
</dbReference>
<dbReference type="AlphaFoldDB" id="A0A4Y9Y2E9"/>
<organism evidence="2 3">
    <name type="scientific">Rhodofomes roseus</name>
    <dbReference type="NCBI Taxonomy" id="34475"/>
    <lineage>
        <taxon>Eukaryota</taxon>
        <taxon>Fungi</taxon>
        <taxon>Dikarya</taxon>
        <taxon>Basidiomycota</taxon>
        <taxon>Agaricomycotina</taxon>
        <taxon>Agaricomycetes</taxon>
        <taxon>Polyporales</taxon>
        <taxon>Rhodofomes</taxon>
    </lineage>
</organism>
<gene>
    <name evidence="2" type="ORF">EVJ58_g7518</name>
</gene>
<evidence type="ECO:0000313" key="3">
    <source>
        <dbReference type="Proteomes" id="UP000298390"/>
    </source>
</evidence>
<dbReference type="Pfam" id="PF12697">
    <property type="entry name" value="Abhydrolase_6"/>
    <property type="match status" value="1"/>
</dbReference>
<accession>A0A4Y9Y2E9</accession>
<dbReference type="EMBL" id="SEKV01000488">
    <property type="protein sequence ID" value="TFY56634.1"/>
    <property type="molecule type" value="Genomic_DNA"/>
</dbReference>
<feature type="domain" description="AB hydrolase-1" evidence="1">
    <location>
        <begin position="30"/>
        <end position="353"/>
    </location>
</feature>
<sequence>MPLAIVDKFGSQCYYEDTSAPPGSSDYTTLVLIHGAGFPGTIFERLLTRAAKHNMRLVAVNMRDYSRSTPYSQSELDDLRSTNSERQAAAVRARGLEIVTFLLWYIRKENIPPLSSGAQEGSIRRGGISLSGWSWGCKMALSCVARAQELQPDDREFLAGYMRALVLFDPSPRVFGAPMAPIEEHYNPFYDASMTPEAKKDFFTGWVSGYYSHSAAVLDDLPSHSYAELCAGLTGEPMAYPSHQTPTLHRMSPEELARVVNEDVIARSHIFYELLDSTVYTDSMRLALHDASVWPELRVLLLWCDMSVSGTVVPSWGFLKAYQEDWPANGRRVDAVRIKGANHFPHWDYPDRTMQLLAEIIWSADRVPEVKMMSTRTDEADVSI</sequence>
<dbReference type="Proteomes" id="UP000298390">
    <property type="component" value="Unassembled WGS sequence"/>
</dbReference>
<dbReference type="Gene3D" id="3.40.50.1820">
    <property type="entry name" value="alpha/beta hydrolase"/>
    <property type="match status" value="1"/>
</dbReference>
<dbReference type="InterPro" id="IPR000073">
    <property type="entry name" value="AB_hydrolase_1"/>
</dbReference>
<comment type="caution">
    <text evidence="2">The sequence shown here is derived from an EMBL/GenBank/DDBJ whole genome shotgun (WGS) entry which is preliminary data.</text>
</comment>
<evidence type="ECO:0000313" key="2">
    <source>
        <dbReference type="EMBL" id="TFY56634.1"/>
    </source>
</evidence>
<protein>
    <recommendedName>
        <fullName evidence="1">AB hydrolase-1 domain-containing protein</fullName>
    </recommendedName>
</protein>